<keyword evidence="2" id="KW-1133">Transmembrane helix</keyword>
<dbReference type="EMBL" id="SEOQ01000281">
    <property type="protein sequence ID" value="TFY66068.1"/>
    <property type="molecule type" value="Genomic_DNA"/>
</dbReference>
<dbReference type="GO" id="GO:0070072">
    <property type="term" value="P:vacuolar proton-transporting V-type ATPase complex assembly"/>
    <property type="evidence" value="ECO:0007669"/>
    <property type="project" value="InterPro"/>
</dbReference>
<evidence type="ECO:0000256" key="1">
    <source>
        <dbReference type="SAM" id="MobiDB-lite"/>
    </source>
</evidence>
<evidence type="ECO:0000313" key="3">
    <source>
        <dbReference type="EMBL" id="TFY66068.1"/>
    </source>
</evidence>
<feature type="transmembrane region" description="Helical" evidence="2">
    <location>
        <begin position="183"/>
        <end position="204"/>
    </location>
</feature>
<dbReference type="InterPro" id="IPR021013">
    <property type="entry name" value="ATPase_Vma12"/>
</dbReference>
<keyword evidence="2" id="KW-0472">Membrane</keyword>
<name>A0A4Y9YWH1_9AGAM</name>
<keyword evidence="2" id="KW-0812">Transmembrane</keyword>
<feature type="region of interest" description="Disordered" evidence="1">
    <location>
        <begin position="28"/>
        <end position="69"/>
    </location>
</feature>
<comment type="caution">
    <text evidence="3">The sequence shown here is derived from an EMBL/GenBank/DDBJ whole genome shotgun (WGS) entry which is preliminary data.</text>
</comment>
<reference evidence="3 4" key="1">
    <citation type="submission" date="2019-02" db="EMBL/GenBank/DDBJ databases">
        <title>Genome sequencing of the rare red list fungi Dentipellis fragilis.</title>
        <authorList>
            <person name="Buettner E."/>
            <person name="Kellner H."/>
        </authorList>
    </citation>
    <scope>NUCLEOTIDE SEQUENCE [LARGE SCALE GENOMIC DNA]</scope>
    <source>
        <strain evidence="3 4">DSM 105465</strain>
    </source>
</reference>
<evidence type="ECO:0008006" key="5">
    <source>
        <dbReference type="Google" id="ProtNLM"/>
    </source>
</evidence>
<dbReference type="Proteomes" id="UP000298327">
    <property type="component" value="Unassembled WGS sequence"/>
</dbReference>
<evidence type="ECO:0000256" key="2">
    <source>
        <dbReference type="SAM" id="Phobius"/>
    </source>
</evidence>
<feature type="region of interest" description="Disordered" evidence="1">
    <location>
        <begin position="231"/>
        <end position="280"/>
    </location>
</feature>
<keyword evidence="4" id="KW-1185">Reference proteome</keyword>
<sequence>MTADKFDDVDVSLEPQLLDALRPLPPLLPSNLADQLSPHLPSREHDASIPSPSSTSASAPASPSAASASSEARAATVPYALLLSISKWSRTAAGEAALAAHVPPLAPQAYAMVSLLAGTRTSPNRKFPAVKRRDDHRMQEVARGVNDKRAIIAVLNGLLSVGGAGAAAWVAAQRTGWRDEWKVLFALLAATIVATSEVVLYILWESRRSGTTVTKKRVLLRGGDRKKIDEANTVPTDVDLADGPPPTDITPETGHRQEPSSSDGKLRRRAGLAANGPDED</sequence>
<dbReference type="OrthoDB" id="3193718at2759"/>
<dbReference type="AlphaFoldDB" id="A0A4Y9YWH1"/>
<dbReference type="Pfam" id="PF11712">
    <property type="entry name" value="Vma12"/>
    <property type="match status" value="1"/>
</dbReference>
<organism evidence="3 4">
    <name type="scientific">Dentipellis fragilis</name>
    <dbReference type="NCBI Taxonomy" id="205917"/>
    <lineage>
        <taxon>Eukaryota</taxon>
        <taxon>Fungi</taxon>
        <taxon>Dikarya</taxon>
        <taxon>Basidiomycota</taxon>
        <taxon>Agaricomycotina</taxon>
        <taxon>Agaricomycetes</taxon>
        <taxon>Russulales</taxon>
        <taxon>Hericiaceae</taxon>
        <taxon>Dentipellis</taxon>
    </lineage>
</organism>
<accession>A0A4Y9YWH1</accession>
<protein>
    <recommendedName>
        <fullName evidence="5">Endoplasmic reticulum-based factor for assembly of V-ATPase</fullName>
    </recommendedName>
</protein>
<feature type="compositionally biased region" description="Low complexity" evidence="1">
    <location>
        <begin position="48"/>
        <end position="69"/>
    </location>
</feature>
<evidence type="ECO:0000313" key="4">
    <source>
        <dbReference type="Proteomes" id="UP000298327"/>
    </source>
</evidence>
<gene>
    <name evidence="3" type="ORF">EVG20_g5028</name>
</gene>
<feature type="transmembrane region" description="Helical" evidence="2">
    <location>
        <begin position="150"/>
        <end position="171"/>
    </location>
</feature>
<proteinExistence type="predicted"/>